<dbReference type="Pfam" id="PF11761">
    <property type="entry name" value="CbiG_mid"/>
    <property type="match status" value="1"/>
</dbReference>
<dbReference type="InterPro" id="IPR021744">
    <property type="entry name" value="CbiG_N"/>
</dbReference>
<dbReference type="EMBL" id="LZEX01000023">
    <property type="protein sequence ID" value="OBU05824.1"/>
    <property type="molecule type" value="Genomic_DNA"/>
</dbReference>
<dbReference type="PANTHER" id="PTHR37477">
    <property type="entry name" value="COBALT-PRECORRIN-5A HYDROLASE"/>
    <property type="match status" value="1"/>
</dbReference>
<feature type="domain" description="Cobalamin synthesis G N-terminal" evidence="2">
    <location>
        <begin position="57"/>
        <end position="136"/>
    </location>
</feature>
<protein>
    <submittedName>
        <fullName evidence="4">Cobalamin biosynthesis protein CbiG</fullName>
    </submittedName>
</protein>
<organism evidence="4 5">
    <name type="scientific">Morganella psychrotolerans</name>
    <dbReference type="NCBI Taxonomy" id="368603"/>
    <lineage>
        <taxon>Bacteria</taxon>
        <taxon>Pseudomonadati</taxon>
        <taxon>Pseudomonadota</taxon>
        <taxon>Gammaproteobacteria</taxon>
        <taxon>Enterobacterales</taxon>
        <taxon>Morganellaceae</taxon>
        <taxon>Morganella</taxon>
    </lineage>
</organism>
<dbReference type="PANTHER" id="PTHR37477:SF1">
    <property type="entry name" value="COBALT-PRECORRIN-5A HYDROLASE"/>
    <property type="match status" value="1"/>
</dbReference>
<dbReference type="STRING" id="368603.AYY16_12740"/>
<dbReference type="Pfam" id="PF11760">
    <property type="entry name" value="CbiG_N"/>
    <property type="match status" value="1"/>
</dbReference>
<evidence type="ECO:0000259" key="2">
    <source>
        <dbReference type="Pfam" id="PF11760"/>
    </source>
</evidence>
<gene>
    <name evidence="4" type="ORF">AYY17_05640</name>
</gene>
<dbReference type="RefSeq" id="WP_067424040.1">
    <property type="nucleotide sequence ID" value="NZ_LZEX01000023.1"/>
</dbReference>
<feature type="domain" description="CobE/GbiG C-terminal" evidence="1">
    <location>
        <begin position="233"/>
        <end position="349"/>
    </location>
</feature>
<proteinExistence type="predicted"/>
<dbReference type="GO" id="GO:0009236">
    <property type="term" value="P:cobalamin biosynthetic process"/>
    <property type="evidence" value="ECO:0007669"/>
    <property type="project" value="InterPro"/>
</dbReference>
<evidence type="ECO:0000313" key="5">
    <source>
        <dbReference type="Proteomes" id="UP000092247"/>
    </source>
</evidence>
<dbReference type="SUPFAM" id="SSF159664">
    <property type="entry name" value="CobE/GbiG C-terminal domain-like"/>
    <property type="match status" value="1"/>
</dbReference>
<reference evidence="4 5" key="1">
    <citation type="submission" date="2016-06" db="EMBL/GenBank/DDBJ databases">
        <authorList>
            <person name="Kjaerup R.B."/>
            <person name="Dalgaard T.S."/>
            <person name="Juul-Madsen H.R."/>
        </authorList>
    </citation>
    <scope>NUCLEOTIDE SEQUENCE [LARGE SCALE GENOMIC DNA]</scope>
    <source>
        <strain evidence="4 5">GCSL-Mp3</strain>
    </source>
</reference>
<dbReference type="InterPro" id="IPR036518">
    <property type="entry name" value="CobE/GbiG_C_sf"/>
</dbReference>
<dbReference type="Pfam" id="PF01890">
    <property type="entry name" value="CbiG_C"/>
    <property type="match status" value="1"/>
</dbReference>
<dbReference type="Gene3D" id="3.40.50.11220">
    <property type="match status" value="1"/>
</dbReference>
<dbReference type="InterPro" id="IPR002750">
    <property type="entry name" value="CobE/GbiG_C"/>
</dbReference>
<dbReference type="SUPFAM" id="SSF159672">
    <property type="entry name" value="CbiG N-terminal domain-like"/>
    <property type="match status" value="1"/>
</dbReference>
<dbReference type="InterPro" id="IPR052553">
    <property type="entry name" value="CbiG_hydrolase"/>
</dbReference>
<evidence type="ECO:0000313" key="4">
    <source>
        <dbReference type="EMBL" id="OBU05824.1"/>
    </source>
</evidence>
<accession>A0A1B8H9S0</accession>
<sequence length="355" mass="38594">MNTGKPQSKRIALFCLTPGGKALAEKIRPLLPVACYTSEKLVSEGFEPFIGSFRASLQQAFRDNDALIVIGATGITVRVLAPVIEDKMSDPAVIVMDEKGQFVISLLSGHLGGANELAVWLAERIGGQAVITTATDVNQVTSFDLLAQEMDATFTDFRQTVKTLNQMMVSGQRIGIWWHPDVAGEQDKYATAGLIQVDNLRNLPELDALVCVSYRSEEILLSIPVYKLIPRRIIAGMGCRKETATEAVLRLFAEQLAENNLLPQSVRAIGSIELKAEEPALLALAEHYRVPFTVFSAEELTPVAAQFPASEFVKKTVGVGSVSQPVAWLMSRGHLIGQTRKDQGITITLGAETIC</sequence>
<name>A0A1B8H9S0_9GAMM</name>
<evidence type="ECO:0000259" key="3">
    <source>
        <dbReference type="Pfam" id="PF11761"/>
    </source>
</evidence>
<dbReference type="InterPro" id="IPR021745">
    <property type="entry name" value="CbiG_mid"/>
</dbReference>
<dbReference type="AlphaFoldDB" id="A0A1B8H9S0"/>
<dbReference type="Proteomes" id="UP000092247">
    <property type="component" value="Unassembled WGS sequence"/>
</dbReference>
<feature type="domain" description="Cobalamin biosynthesis central region" evidence="3">
    <location>
        <begin position="142"/>
        <end position="216"/>
    </location>
</feature>
<dbReference type="InterPro" id="IPR038029">
    <property type="entry name" value="GbiG_N_sf"/>
</dbReference>
<dbReference type="Gene3D" id="3.30.420.180">
    <property type="entry name" value="CobE/GbiG C-terminal domain"/>
    <property type="match status" value="1"/>
</dbReference>
<comment type="caution">
    <text evidence="4">The sequence shown here is derived from an EMBL/GenBank/DDBJ whole genome shotgun (WGS) entry which is preliminary data.</text>
</comment>
<evidence type="ECO:0000259" key="1">
    <source>
        <dbReference type="Pfam" id="PF01890"/>
    </source>
</evidence>